<comment type="function">
    <text evidence="3">Involved in transvection phenomena (= synapsis-dependent gene expression), where the synaptic pairing of chromosomes carrying genes with which zeste interacts influences the expression of these genes. Zeste binds to DNA and stimulates transcription from a nearby promoter.</text>
</comment>
<evidence type="ECO:0000256" key="1">
    <source>
        <dbReference type="ARBA" id="ARBA00011764"/>
    </source>
</evidence>
<reference evidence="6" key="1">
    <citation type="submission" date="2021-06" db="EMBL/GenBank/DDBJ databases">
        <authorList>
            <person name="Hodson N. C."/>
            <person name="Mongue J. A."/>
            <person name="Jaron S. K."/>
        </authorList>
    </citation>
    <scope>NUCLEOTIDE SEQUENCE</scope>
</reference>
<evidence type="ECO:0000259" key="5">
    <source>
        <dbReference type="Pfam" id="PF13873"/>
    </source>
</evidence>
<dbReference type="Pfam" id="PF13873">
    <property type="entry name" value="Myb_DNA-bind_5"/>
    <property type="match status" value="1"/>
</dbReference>
<comment type="caution">
    <text evidence="6">The sequence shown here is derived from an EMBL/GenBank/DDBJ whole genome shotgun (WGS) entry which is preliminary data.</text>
</comment>
<feature type="region of interest" description="Disordered" evidence="4">
    <location>
        <begin position="146"/>
        <end position="168"/>
    </location>
</feature>
<dbReference type="EMBL" id="CAJVCH010058765">
    <property type="protein sequence ID" value="CAG7719107.1"/>
    <property type="molecule type" value="Genomic_DNA"/>
</dbReference>
<feature type="compositionally biased region" description="Basic and acidic residues" evidence="4">
    <location>
        <begin position="155"/>
        <end position="167"/>
    </location>
</feature>
<organism evidence="6 7">
    <name type="scientific">Allacma fusca</name>
    <dbReference type="NCBI Taxonomy" id="39272"/>
    <lineage>
        <taxon>Eukaryota</taxon>
        <taxon>Metazoa</taxon>
        <taxon>Ecdysozoa</taxon>
        <taxon>Arthropoda</taxon>
        <taxon>Hexapoda</taxon>
        <taxon>Collembola</taxon>
        <taxon>Symphypleona</taxon>
        <taxon>Sminthuridae</taxon>
        <taxon>Allacma</taxon>
    </lineage>
</organism>
<protein>
    <recommendedName>
        <fullName evidence="2">Regulatory protein zeste</fullName>
    </recommendedName>
</protein>
<evidence type="ECO:0000313" key="7">
    <source>
        <dbReference type="Proteomes" id="UP000708208"/>
    </source>
</evidence>
<dbReference type="InterPro" id="IPR028002">
    <property type="entry name" value="Myb_DNA-bind_5"/>
</dbReference>
<feature type="domain" description="Myb/SANT-like DNA-binding" evidence="5">
    <location>
        <begin position="20"/>
        <end position="96"/>
    </location>
</feature>
<dbReference type="PANTHER" id="PTHR23098:SF16">
    <property type="entry name" value="REGULATORY PROTEIN ZESTE"/>
    <property type="match status" value="1"/>
</dbReference>
<proteinExistence type="predicted"/>
<dbReference type="PANTHER" id="PTHR23098">
    <property type="entry name" value="AGAP001331-PA-RELATED"/>
    <property type="match status" value="1"/>
</dbReference>
<sequence length="212" mass="24032">MEPSKADCISTVAATTKIKRSDNWSISETETLVQEVVNNYDVLFGKFSSTLDNKSKDILWAAITTSVNTRSLSHRTTEQIKLKWRDLKSKAKKDAAKIVKEKGTGGEVDDVDMEEFQKMIVGYDEWFKKVVKVIGISTIVGMKAGRSANNPQKRKHEDEDCPSKSRNDLTVLQETLEETRLIRTEINRHNGLMERLTVAAEGLLEHMRLFSN</sequence>
<gene>
    <name evidence="6" type="ORF">AFUS01_LOCUS8448</name>
</gene>
<keyword evidence="7" id="KW-1185">Reference proteome</keyword>
<evidence type="ECO:0000256" key="2">
    <source>
        <dbReference type="ARBA" id="ARBA00016807"/>
    </source>
</evidence>
<accession>A0A8J2JHW7</accession>
<evidence type="ECO:0000256" key="4">
    <source>
        <dbReference type="SAM" id="MobiDB-lite"/>
    </source>
</evidence>
<comment type="subunit">
    <text evidence="1">Self-associates forming complexes of several hundred monomers.</text>
</comment>
<name>A0A8J2JHW7_9HEXA</name>
<dbReference type="Proteomes" id="UP000708208">
    <property type="component" value="Unassembled WGS sequence"/>
</dbReference>
<dbReference type="GO" id="GO:0005634">
    <property type="term" value="C:nucleus"/>
    <property type="evidence" value="ECO:0007669"/>
    <property type="project" value="TreeGrafter"/>
</dbReference>
<dbReference type="OrthoDB" id="6769707at2759"/>
<evidence type="ECO:0000313" key="6">
    <source>
        <dbReference type="EMBL" id="CAG7719107.1"/>
    </source>
</evidence>
<evidence type="ECO:0000256" key="3">
    <source>
        <dbReference type="ARBA" id="ARBA00025466"/>
    </source>
</evidence>
<dbReference type="AlphaFoldDB" id="A0A8J2JHW7"/>